<sequence>MTTIITIPQRLESILTGNPGLHGAILSTLTSFHPWIRTSGLPFFPGYTDHSDKHISEVLSTASSLISDEARRLLTPADVAVLILSTLLHDAGMHLTEDGFRHLVGSQTQHPLITGFKDEPWQKTWTEFVGIASRFDGRKLTEIFGDSQPIDPRKVDINNLNERDRLLVGEFIRRHHARLAHEIALGGVPGPAANRIQFINIPPALADLSGLVARSHNLSIRETYDYLKNKYNIREFQGVHAIFLMAVLRISDYIQVQSERAESQLLRVKHLRSPVSKREWSTHDAIRDIQNSHDDPEALYIDALPPDIEIYTKLTWLIKDIQAELDSSWAALGEVYGRVPPLNELGLTIRRVRSSLDDTDSFSKKIDYVPAAMSFSTAGTDLLKLLVGPLYGNVPGVGVRELIQNSVDACRELVDWRKHHARQIDADPPLGEIDVLVEFEKLSDGSHWVTIRDAGIGMTIEVIKNYFLRAGASFRSSDAWRKAHENEQGRSRVLRGGRFGIGALAAFLIGSEIEVTTRHITQPANRALKFTATLDTDALNIRHTEAPFGTTIRIRVDTEETWKELTPRPLPPETTPSPSIHRWENIDWYCLDSPKVTVRIKLDTGTGTLEARHSLPQPKSELPPGWYRIEDPDYDDIHWTNESAPAFACNGIFIQRHIHHSPLRTLWNDGDISSLTIHRPNLSIFDAQGLLPLDLQRTSVTGKSLSFDKQLISSIIKDYISFILVRAFTCTPGQPEFEEELRRLGEHPLVSFSRYSISSDSYSFAFTRAGFTLLDKAPFTSLGVRRLWIISNPEGCTPNLFSTLPADVAIIFLNFGRSDQSLYRWFRFNFSDRERSLSAGIEFINVTKIRAAITTSDLQKVKKPRAVRKSLVAKVKIEREAKENLILSLSPDAESTSLDFISALEKLKSGPNVWMAEWILGDPAWKAEKPSPVSDAWTNTFIPSILSYSADDRLKTYRTVHQELARSIAYQKDVLAQEIKDEQIDTDVPEDESAA</sequence>
<evidence type="ECO:0000313" key="2">
    <source>
        <dbReference type="EMBL" id="MBE4751948.1"/>
    </source>
</evidence>
<dbReference type="SUPFAM" id="SSF55874">
    <property type="entry name" value="ATPase domain of HSP90 chaperone/DNA topoisomerase II/histidine kinase"/>
    <property type="match status" value="1"/>
</dbReference>
<protein>
    <recommendedName>
        <fullName evidence="1">HD-CE domain-containing protein</fullName>
    </recommendedName>
</protein>
<dbReference type="PRINTS" id="PR00775">
    <property type="entry name" value="HEATSHOCK90"/>
</dbReference>
<dbReference type="Pfam" id="PF24391">
    <property type="entry name" value="HD-CE"/>
    <property type="match status" value="1"/>
</dbReference>
<evidence type="ECO:0000259" key="1">
    <source>
        <dbReference type="Pfam" id="PF24391"/>
    </source>
</evidence>
<dbReference type="InterPro" id="IPR056471">
    <property type="entry name" value="HD-CE"/>
</dbReference>
<dbReference type="RefSeq" id="WP_193429147.1">
    <property type="nucleotide sequence ID" value="NZ_CBCSIP010000027.1"/>
</dbReference>
<keyword evidence="3" id="KW-1185">Reference proteome</keyword>
<dbReference type="InterPro" id="IPR020575">
    <property type="entry name" value="Hsp90_N"/>
</dbReference>
<name>A0ABR9PVJ9_9BACT</name>
<dbReference type="InterPro" id="IPR036890">
    <property type="entry name" value="HATPase_C_sf"/>
</dbReference>
<gene>
    <name evidence="2" type="ORF">G4177_27655</name>
</gene>
<evidence type="ECO:0000313" key="3">
    <source>
        <dbReference type="Proteomes" id="UP001516472"/>
    </source>
</evidence>
<dbReference type="EMBL" id="JAAIYO010000010">
    <property type="protein sequence ID" value="MBE4751948.1"/>
    <property type="molecule type" value="Genomic_DNA"/>
</dbReference>
<comment type="caution">
    <text evidence="2">The sequence shown here is derived from an EMBL/GenBank/DDBJ whole genome shotgun (WGS) entry which is preliminary data.</text>
</comment>
<feature type="domain" description="HD-CE" evidence="1">
    <location>
        <begin position="44"/>
        <end position="326"/>
    </location>
</feature>
<dbReference type="Pfam" id="PF13589">
    <property type="entry name" value="HATPase_c_3"/>
    <property type="match status" value="1"/>
</dbReference>
<accession>A0ABR9PVJ9</accession>
<proteinExistence type="predicted"/>
<organism evidence="2 3">
    <name type="scientific">Corallococcus soli</name>
    <dbReference type="NCBI Taxonomy" id="2710757"/>
    <lineage>
        <taxon>Bacteria</taxon>
        <taxon>Pseudomonadati</taxon>
        <taxon>Myxococcota</taxon>
        <taxon>Myxococcia</taxon>
        <taxon>Myxococcales</taxon>
        <taxon>Cystobacterineae</taxon>
        <taxon>Myxococcaceae</taxon>
        <taxon>Corallococcus</taxon>
    </lineage>
</organism>
<dbReference type="Gene3D" id="3.30.565.10">
    <property type="entry name" value="Histidine kinase-like ATPase, C-terminal domain"/>
    <property type="match status" value="1"/>
</dbReference>
<dbReference type="Proteomes" id="UP001516472">
    <property type="component" value="Unassembled WGS sequence"/>
</dbReference>
<reference evidence="2 3" key="1">
    <citation type="submission" date="2020-02" db="EMBL/GenBank/DDBJ databases">
        <authorList>
            <person name="Babadi Z.K."/>
            <person name="Risdian C."/>
            <person name="Ebrahimipour G.H."/>
            <person name="Wink J."/>
        </authorList>
    </citation>
    <scope>NUCLEOTIDE SEQUENCE [LARGE SCALE GENOMIC DNA]</scope>
    <source>
        <strain evidence="2 3">ZKHCc1 1396</strain>
    </source>
</reference>